<dbReference type="EMBL" id="VIVR01000001">
    <property type="protein sequence ID" value="TWE17846.1"/>
    <property type="molecule type" value="Genomic_DNA"/>
</dbReference>
<dbReference type="PANTHER" id="PTHR48090">
    <property type="entry name" value="UNDECAPRENYL-PHOSPHATE 4-DEOXY-4-FORMAMIDO-L-ARABINOSE TRANSFERASE-RELATED"/>
    <property type="match status" value="1"/>
</dbReference>
<dbReference type="CDD" id="cd04179">
    <property type="entry name" value="DPM_DPG-synthase_like"/>
    <property type="match status" value="1"/>
</dbReference>
<dbReference type="InterPro" id="IPR001173">
    <property type="entry name" value="Glyco_trans_2-like"/>
</dbReference>
<proteinExistence type="inferred from homology"/>
<dbReference type="SUPFAM" id="SSF53448">
    <property type="entry name" value="Nucleotide-diphospho-sugar transferases"/>
    <property type="match status" value="1"/>
</dbReference>
<comment type="caution">
    <text evidence="3">The sequence shown here is derived from an EMBL/GenBank/DDBJ whole genome shotgun (WGS) entry which is preliminary data.</text>
</comment>
<keyword evidence="3" id="KW-0808">Transferase</keyword>
<dbReference type="OrthoDB" id="9810303at2"/>
<evidence type="ECO:0000313" key="3">
    <source>
        <dbReference type="EMBL" id="TWE17846.1"/>
    </source>
</evidence>
<keyword evidence="4" id="KW-1185">Reference proteome</keyword>
<evidence type="ECO:0000256" key="1">
    <source>
        <dbReference type="ARBA" id="ARBA00006739"/>
    </source>
</evidence>
<gene>
    <name evidence="3" type="ORF">FB465_2884</name>
</gene>
<evidence type="ECO:0000313" key="4">
    <source>
        <dbReference type="Proteomes" id="UP000318416"/>
    </source>
</evidence>
<protein>
    <submittedName>
        <fullName evidence="3">Glycosyltransferase involved in cell wall biosynthesis</fullName>
    </submittedName>
</protein>
<reference evidence="3 4" key="1">
    <citation type="submission" date="2019-06" db="EMBL/GenBank/DDBJ databases">
        <title>Sequencing the genomes of 1000 actinobacteria strains.</title>
        <authorList>
            <person name="Klenk H.-P."/>
        </authorList>
    </citation>
    <scope>NUCLEOTIDE SEQUENCE [LARGE SCALE GENOMIC DNA]</scope>
    <source>
        <strain evidence="3 4">DSM 41649</strain>
    </source>
</reference>
<name>A0A561EQF4_9ACTN</name>
<dbReference type="GO" id="GO:0016740">
    <property type="term" value="F:transferase activity"/>
    <property type="evidence" value="ECO:0007669"/>
    <property type="project" value="UniProtKB-KW"/>
</dbReference>
<feature type="domain" description="Glycosyltransferase 2-like" evidence="2">
    <location>
        <begin position="9"/>
        <end position="164"/>
    </location>
</feature>
<dbReference type="Pfam" id="PF00535">
    <property type="entry name" value="Glycos_transf_2"/>
    <property type="match status" value="1"/>
</dbReference>
<dbReference type="AlphaFoldDB" id="A0A561EQF4"/>
<dbReference type="RefSeq" id="WP_145790795.1">
    <property type="nucleotide sequence ID" value="NZ_BAAABR010000007.1"/>
</dbReference>
<sequence length="264" mass="28989">MNDGRRVLIILPAWNEADGLPAVLGEIKQQLPYVDTLVVDDGSTDRTAEVAAAAGSAVARLPFNLGVGGAMRLGYRYAQQHGYDIAVQIDADGQHDPAYVPALLERLAEADLVIGGRFDGEGDYKVRGPRKWAMKLLSLVLSRITRTRLTDTTSGFRACNRPLIEFFARWYPVEYLGDTVESLVGAARCGFTVRQVPVAMRARTTGRPSASPVKAMIYLVRAGLVLLLAIIRRMPQELRDLAPGSPSYIAYSEQTRLRQFATKP</sequence>
<dbReference type="Proteomes" id="UP000318416">
    <property type="component" value="Unassembled WGS sequence"/>
</dbReference>
<dbReference type="PANTHER" id="PTHR48090:SF7">
    <property type="entry name" value="RFBJ PROTEIN"/>
    <property type="match status" value="1"/>
</dbReference>
<organism evidence="3 4">
    <name type="scientific">Kitasatospora atroaurantiaca</name>
    <dbReference type="NCBI Taxonomy" id="285545"/>
    <lineage>
        <taxon>Bacteria</taxon>
        <taxon>Bacillati</taxon>
        <taxon>Actinomycetota</taxon>
        <taxon>Actinomycetes</taxon>
        <taxon>Kitasatosporales</taxon>
        <taxon>Streptomycetaceae</taxon>
        <taxon>Kitasatospora</taxon>
    </lineage>
</organism>
<comment type="similarity">
    <text evidence="1">Belongs to the glycosyltransferase 2 family.</text>
</comment>
<accession>A0A561EQF4</accession>
<dbReference type="Gene3D" id="3.90.550.10">
    <property type="entry name" value="Spore Coat Polysaccharide Biosynthesis Protein SpsA, Chain A"/>
    <property type="match status" value="1"/>
</dbReference>
<evidence type="ECO:0000259" key="2">
    <source>
        <dbReference type="Pfam" id="PF00535"/>
    </source>
</evidence>
<dbReference type="InterPro" id="IPR050256">
    <property type="entry name" value="Glycosyltransferase_2"/>
</dbReference>
<dbReference type="InterPro" id="IPR029044">
    <property type="entry name" value="Nucleotide-diphossugar_trans"/>
</dbReference>